<sequence length="130" mass="13702">MGAAVGPRAPHRRDPPDDGRARPPALALGEGVGFTGRTALGPLGFDDTMRVLVWEPPSASGGRAVVTKTGALIAGRIEATFAPSRGGKTQITRRRDVALPWLPSRLSWAEGLAARAAAPGYRRVLRTLLD</sequence>
<evidence type="ECO:0000313" key="2">
    <source>
        <dbReference type="Proteomes" id="UP001059663"/>
    </source>
</evidence>
<gene>
    <name evidence="1" type="ORF">LP422_19370</name>
</gene>
<organism evidence="1 2">
    <name type="scientific">Janibacter limosus</name>
    <dbReference type="NCBI Taxonomy" id="53458"/>
    <lineage>
        <taxon>Bacteria</taxon>
        <taxon>Bacillati</taxon>
        <taxon>Actinomycetota</taxon>
        <taxon>Actinomycetes</taxon>
        <taxon>Micrococcales</taxon>
        <taxon>Intrasporangiaceae</taxon>
        <taxon>Janibacter</taxon>
    </lineage>
</organism>
<reference evidence="1" key="1">
    <citation type="submission" date="2021-11" db="EMBL/GenBank/DDBJ databases">
        <title>Study of the species diversity of bacterial strains isolated from a unique natural object - Shulgan-Tash cave (Bashkiria).</title>
        <authorList>
            <person name="Sazanova A.L."/>
            <person name="Chirak E.R."/>
            <person name="Safronova V.I."/>
        </authorList>
    </citation>
    <scope>NUCLEOTIDE SEQUENCE</scope>
    <source>
        <strain evidence="1">P1</strain>
    </source>
</reference>
<accession>A0AC61U3B6</accession>
<protein>
    <submittedName>
        <fullName evidence="1">Uncharacterized protein</fullName>
    </submittedName>
</protein>
<dbReference type="Proteomes" id="UP001059663">
    <property type="component" value="Chromosome"/>
</dbReference>
<evidence type="ECO:0000313" key="1">
    <source>
        <dbReference type="EMBL" id="UUZ44515.1"/>
    </source>
</evidence>
<dbReference type="EMBL" id="CP087977">
    <property type="protein sequence ID" value="UUZ44515.1"/>
    <property type="molecule type" value="Genomic_DNA"/>
</dbReference>
<proteinExistence type="predicted"/>
<name>A0AC61U3B6_9MICO</name>